<evidence type="ECO:0008006" key="6">
    <source>
        <dbReference type="Google" id="ProtNLM"/>
    </source>
</evidence>
<feature type="compositionally biased region" description="Basic and acidic residues" evidence="3">
    <location>
        <begin position="88"/>
        <end position="98"/>
    </location>
</feature>
<dbReference type="GO" id="GO:0051603">
    <property type="term" value="P:proteolysis involved in protein catabolic process"/>
    <property type="evidence" value="ECO:0007669"/>
    <property type="project" value="InterPro"/>
</dbReference>
<dbReference type="InterPro" id="IPR029055">
    <property type="entry name" value="Ntn_hydrolases_N"/>
</dbReference>
<feature type="region of interest" description="Disordered" evidence="3">
    <location>
        <begin position="25"/>
        <end position="112"/>
    </location>
</feature>
<keyword evidence="1" id="KW-0647">Proteasome</keyword>
<organism evidence="4 5">
    <name type="scientific">Panicum hallii var. hallii</name>
    <dbReference type="NCBI Taxonomy" id="1504633"/>
    <lineage>
        <taxon>Eukaryota</taxon>
        <taxon>Viridiplantae</taxon>
        <taxon>Streptophyta</taxon>
        <taxon>Embryophyta</taxon>
        <taxon>Tracheophyta</taxon>
        <taxon>Spermatophyta</taxon>
        <taxon>Magnoliopsida</taxon>
        <taxon>Liliopsida</taxon>
        <taxon>Poales</taxon>
        <taxon>Poaceae</taxon>
        <taxon>PACMAD clade</taxon>
        <taxon>Panicoideae</taxon>
        <taxon>Panicodae</taxon>
        <taxon>Paniceae</taxon>
        <taxon>Panicinae</taxon>
        <taxon>Panicum</taxon>
        <taxon>Panicum sect. Panicum</taxon>
    </lineage>
</organism>
<dbReference type="Pfam" id="PF00227">
    <property type="entry name" value="Proteasome"/>
    <property type="match status" value="1"/>
</dbReference>
<dbReference type="Gene3D" id="3.60.20.10">
    <property type="entry name" value="Glutamine Phosphoribosylpyrophosphate, subunit 1, domain 1"/>
    <property type="match status" value="1"/>
</dbReference>
<evidence type="ECO:0000256" key="3">
    <source>
        <dbReference type="SAM" id="MobiDB-lite"/>
    </source>
</evidence>
<gene>
    <name evidence="4" type="ORF">GQ55_3G198300</name>
</gene>
<name>A0A2T7EBD0_9POAL</name>
<evidence type="ECO:0000256" key="2">
    <source>
        <dbReference type="ARBA" id="ARBA00026071"/>
    </source>
</evidence>
<dbReference type="AlphaFoldDB" id="A0A2T7EBD0"/>
<keyword evidence="5" id="KW-1185">Reference proteome</keyword>
<comment type="subunit">
    <text evidence="2">The 26S proteasome consists of a 20S proteasome core and two 19S regulatory subunits. The 20S proteasome core is composed of 28 subunits that are arranged in four stacked rings, resulting in a barrel-shaped structure. The two end rings are each formed by seven alpha subunits, and the two central rings are each formed by seven beta subunits. The catalytic chamber with the active sites is on the inside of the barrel.</text>
</comment>
<evidence type="ECO:0000256" key="1">
    <source>
        <dbReference type="ARBA" id="ARBA00022942"/>
    </source>
</evidence>
<dbReference type="InterPro" id="IPR001353">
    <property type="entry name" value="Proteasome_sua/b"/>
</dbReference>
<dbReference type="PANTHER" id="PTHR11599">
    <property type="entry name" value="PROTEASOME SUBUNIT ALPHA/BETA"/>
    <property type="match status" value="1"/>
</dbReference>
<feature type="compositionally biased region" description="Basic residues" evidence="3">
    <location>
        <begin position="59"/>
        <end position="77"/>
    </location>
</feature>
<dbReference type="Gramene" id="PUZ65126">
    <property type="protein sequence ID" value="PUZ65126"/>
    <property type="gene ID" value="GQ55_3G198300"/>
</dbReference>
<dbReference type="SUPFAM" id="SSF56235">
    <property type="entry name" value="N-terminal nucleophile aminohydrolases (Ntn hydrolases)"/>
    <property type="match status" value="1"/>
</dbReference>
<dbReference type="EMBL" id="CM009751">
    <property type="protein sequence ID" value="PUZ65126.1"/>
    <property type="molecule type" value="Genomic_DNA"/>
</dbReference>
<evidence type="ECO:0000313" key="4">
    <source>
        <dbReference type="EMBL" id="PUZ65126.1"/>
    </source>
</evidence>
<protein>
    <recommendedName>
        <fullName evidence="6">Proteasome endopeptidase complex</fullName>
    </recommendedName>
</protein>
<evidence type="ECO:0000313" key="5">
    <source>
        <dbReference type="Proteomes" id="UP000244336"/>
    </source>
</evidence>
<dbReference type="InterPro" id="IPR050115">
    <property type="entry name" value="Proteasome_alpha"/>
</dbReference>
<feature type="compositionally biased region" description="Basic and acidic residues" evidence="3">
    <location>
        <begin position="41"/>
        <end position="51"/>
    </location>
</feature>
<proteinExistence type="predicted"/>
<reference evidence="4 5" key="1">
    <citation type="submission" date="2018-04" db="EMBL/GenBank/DDBJ databases">
        <title>WGS assembly of Panicum hallii var. hallii HAL2.</title>
        <authorList>
            <person name="Lovell J."/>
            <person name="Jenkins J."/>
            <person name="Lowry D."/>
            <person name="Mamidi S."/>
            <person name="Sreedasyam A."/>
            <person name="Weng X."/>
            <person name="Barry K."/>
            <person name="Bonette J."/>
            <person name="Campitelli B."/>
            <person name="Daum C."/>
            <person name="Gordon S."/>
            <person name="Gould B."/>
            <person name="Lipzen A."/>
            <person name="MacQueen A."/>
            <person name="Palacio-Mejia J."/>
            <person name="Plott C."/>
            <person name="Shakirov E."/>
            <person name="Shu S."/>
            <person name="Yoshinaga Y."/>
            <person name="Zane M."/>
            <person name="Rokhsar D."/>
            <person name="Grimwood J."/>
            <person name="Schmutz J."/>
            <person name="Juenger T."/>
        </authorList>
    </citation>
    <scope>NUCLEOTIDE SEQUENCE [LARGE SCALE GENOMIC DNA]</scope>
    <source>
        <strain evidence="5">cv. HAL2</strain>
    </source>
</reference>
<dbReference type="Proteomes" id="UP000244336">
    <property type="component" value="Chromosome 3"/>
</dbReference>
<dbReference type="OrthoDB" id="431557at2759"/>
<sequence>MRAPINVPNPPGPFVLSLSFSLSVLPPKKKKTPRTSNSKAPKPDAAHEHHGTTGPGPKLRGRNRPGPKLRGRNRSWGRSRSFENVPEPVRHRRDDVEPRGAALPGGVRHGGRQAGLRLRRPLVPHPRRPCLRQQGCLRALLPPAQGLPRVADHAGVALAGLTADGRVLSRFLRNECINHSSVYEAPLPVSRLALRLADKAQVCTQRSWKRPYGVGLLVAGLDETGAHLYYNCPSGNYVEYQTTRHLLLVLDSRGKGYEDYTPEQLVKDALSAIKETLQGESALLPSLAERMMAQLSHSS</sequence>
<accession>A0A2T7EBD0</accession>
<dbReference type="GO" id="GO:0005839">
    <property type="term" value="C:proteasome core complex"/>
    <property type="evidence" value="ECO:0007669"/>
    <property type="project" value="InterPro"/>
</dbReference>
<dbReference type="STRING" id="1504633.A0A2T7EBD0"/>